<dbReference type="KEGG" id="cca:CCA_00360"/>
<keyword evidence="1" id="KW-1133">Transmembrane helix</keyword>
<keyword evidence="1" id="KW-0812">Transmembrane</keyword>
<evidence type="ECO:0000313" key="3">
    <source>
        <dbReference type="Proteomes" id="UP000002193"/>
    </source>
</evidence>
<name>Q823P7_CHLCV</name>
<dbReference type="STRING" id="227941.CCA_00360"/>
<dbReference type="HOGENOM" id="CLU_2341665_0_0_0"/>
<organism evidence="2 3">
    <name type="scientific">Chlamydia caviae (strain ATCC VR-813 / DSM 19441 / 03DC25 / GPIC)</name>
    <name type="common">Chlamydophila caviae</name>
    <dbReference type="NCBI Taxonomy" id="227941"/>
    <lineage>
        <taxon>Bacteria</taxon>
        <taxon>Pseudomonadati</taxon>
        <taxon>Chlamydiota</taxon>
        <taxon>Chlamydiia</taxon>
        <taxon>Chlamydiales</taxon>
        <taxon>Chlamydiaceae</taxon>
        <taxon>Chlamydia/Chlamydophila group</taxon>
        <taxon>Chlamydia</taxon>
    </lineage>
</organism>
<proteinExistence type="predicted"/>
<feature type="transmembrane region" description="Helical" evidence="1">
    <location>
        <begin position="55"/>
        <end position="77"/>
    </location>
</feature>
<protein>
    <submittedName>
        <fullName evidence="2">Uncharacterized protein</fullName>
    </submittedName>
</protein>
<dbReference type="OrthoDB" id="18142at2"/>
<evidence type="ECO:0000313" key="2">
    <source>
        <dbReference type="EMBL" id="AAP05108.1"/>
    </source>
</evidence>
<reference evidence="2 3" key="1">
    <citation type="journal article" date="2003" name="Nucleic Acids Res.">
        <title>Genome sequence of Chlamydophila caviae (Chlamydia psittaci GPIC): examining the role of niche-specific genes in the evolution of the Chlamydiaceae.</title>
        <authorList>
            <person name="Read T.D."/>
            <person name="Myers G.S.A."/>
            <person name="Brunham R.C."/>
            <person name="Nelson W.C."/>
            <person name="Paulsen I.T."/>
            <person name="Heidelberg J.F."/>
            <person name="Holtzapple E.K."/>
            <person name="Khouri H.M."/>
            <person name="Federova N.B."/>
            <person name="Carty H.A."/>
            <person name="Umayam L.A."/>
            <person name="Haft D.H."/>
            <person name="Peterson J.D."/>
            <person name="Beanan M.J."/>
            <person name="White O."/>
            <person name="Salzberg S.L."/>
            <person name="Hsia R.-C."/>
            <person name="McClarty G."/>
            <person name="Rank R.G."/>
            <person name="Bavoil P.M."/>
            <person name="Fraser C.M."/>
        </authorList>
    </citation>
    <scope>NUCLEOTIDE SEQUENCE [LARGE SCALE GENOMIC DNA]</scope>
    <source>
        <strain evidence="3">ATCC VR-813 / DSM 19441 / 03DC25 / GPIC</strain>
    </source>
</reference>
<dbReference type="AlphaFoldDB" id="Q823P7"/>
<dbReference type="EMBL" id="AE015925">
    <property type="protein sequence ID" value="AAP05108.1"/>
    <property type="molecule type" value="Genomic_DNA"/>
</dbReference>
<accession>Q823P7</accession>
<feature type="transmembrane region" description="Helical" evidence="1">
    <location>
        <begin position="28"/>
        <end position="49"/>
    </location>
</feature>
<gene>
    <name evidence="2" type="ordered locus">CCA_00360</name>
</gene>
<dbReference type="Proteomes" id="UP000002193">
    <property type="component" value="Chromosome"/>
</dbReference>
<sequence>MSSLIVGNVSTPVKMKSAQLELSTQLKVITAITVLLALAVIGLACYGLFGTPLIATQLMIWIMSASMTLEALICSCAKYHLLRRYEKNLLSGGEPIQ</sequence>
<keyword evidence="3" id="KW-1185">Reference proteome</keyword>
<keyword evidence="1" id="KW-0472">Membrane</keyword>
<dbReference type="RefSeq" id="WP_011006325.1">
    <property type="nucleotide sequence ID" value="NC_003361.3"/>
</dbReference>
<evidence type="ECO:0000256" key="1">
    <source>
        <dbReference type="SAM" id="Phobius"/>
    </source>
</evidence>